<evidence type="ECO:0000256" key="1">
    <source>
        <dbReference type="SAM" id="MobiDB-lite"/>
    </source>
</evidence>
<keyword evidence="4" id="KW-1185">Reference proteome</keyword>
<evidence type="ECO:0000256" key="2">
    <source>
        <dbReference type="SAM" id="Phobius"/>
    </source>
</evidence>
<protein>
    <recommendedName>
        <fullName evidence="5">Transmembrane protein 135 N-terminal domain-containing protein</fullName>
    </recommendedName>
</protein>
<feature type="region of interest" description="Disordered" evidence="1">
    <location>
        <begin position="142"/>
        <end position="166"/>
    </location>
</feature>
<feature type="transmembrane region" description="Helical" evidence="2">
    <location>
        <begin position="71"/>
        <end position="92"/>
    </location>
</feature>
<dbReference type="OrthoDB" id="291792at2759"/>
<feature type="transmembrane region" description="Helical" evidence="2">
    <location>
        <begin position="243"/>
        <end position="263"/>
    </location>
</feature>
<dbReference type="AlphaFoldDB" id="A0A4R5XH25"/>
<sequence>MPPRKLEPTDLPQYVPRRAMKSFENLVALANYQEALKDARKMVWRDRGEPAVELHTLMDCLEHAGRGGIRAGALAFALRSGFNIFVLLFRIWKLPRQFRFSLIRHALFGKDSLRFAAMIGSFVSLYKFILNALPIVTPPPPIDTPFAPNTPDSSDDLESNPITMAPTPADRRRGRLSFRAQAHEVWVRKQTRRWHAILAGAVAGGLGVLFEKKGRRVVISQQLFVRGLQGSYNAFTERRGIHVPYGAVLVFSLACGQIMYAFLMRPDTIPPSYSTWIQNASKVSKETVSMNRSLVREGRFDVADVEALMNREDATPSNRAALAALIAQAASTGDFGTRFAPCPAVHPWIDHCTDVTLDRFLTVVKWMFPIYGALHFIPMILFKRKLFLEQPSHMLLRAGWGTMRSSAFLGTFVIIYQTYFCLKHNAHIFLSSRASNSPFKLPQSLVDLLISKQSFWLGGLLSGLSLFVEEKRRRGELAMYVLPKGLESVWTMLRGKGYVFRTGQYGESLLCAIGMGMVMSTYQNDPQHLSGLVRRILYQFIGAN</sequence>
<evidence type="ECO:0000313" key="4">
    <source>
        <dbReference type="Proteomes" id="UP000294933"/>
    </source>
</evidence>
<dbReference type="EMBL" id="ML170156">
    <property type="protein sequence ID" value="TDL30102.1"/>
    <property type="molecule type" value="Genomic_DNA"/>
</dbReference>
<gene>
    <name evidence="3" type="ORF">BD410DRAFT_737380</name>
</gene>
<feature type="transmembrane region" description="Helical" evidence="2">
    <location>
        <begin position="394"/>
        <end position="416"/>
    </location>
</feature>
<accession>A0A4R5XH25</accession>
<dbReference type="Proteomes" id="UP000294933">
    <property type="component" value="Unassembled WGS sequence"/>
</dbReference>
<evidence type="ECO:0000313" key="3">
    <source>
        <dbReference type="EMBL" id="TDL30102.1"/>
    </source>
</evidence>
<name>A0A4R5XH25_9AGAM</name>
<feature type="transmembrane region" description="Helical" evidence="2">
    <location>
        <begin position="194"/>
        <end position="210"/>
    </location>
</feature>
<keyword evidence="2" id="KW-0472">Membrane</keyword>
<feature type="transmembrane region" description="Helical" evidence="2">
    <location>
        <begin position="113"/>
        <end position="136"/>
    </location>
</feature>
<keyword evidence="2" id="KW-1133">Transmembrane helix</keyword>
<keyword evidence="2" id="KW-0812">Transmembrane</keyword>
<feature type="transmembrane region" description="Helical" evidence="2">
    <location>
        <begin position="363"/>
        <end position="382"/>
    </location>
</feature>
<evidence type="ECO:0008006" key="5">
    <source>
        <dbReference type="Google" id="ProtNLM"/>
    </source>
</evidence>
<organism evidence="3 4">
    <name type="scientific">Rickenella mellea</name>
    <dbReference type="NCBI Taxonomy" id="50990"/>
    <lineage>
        <taxon>Eukaryota</taxon>
        <taxon>Fungi</taxon>
        <taxon>Dikarya</taxon>
        <taxon>Basidiomycota</taxon>
        <taxon>Agaricomycotina</taxon>
        <taxon>Agaricomycetes</taxon>
        <taxon>Hymenochaetales</taxon>
        <taxon>Rickenellaceae</taxon>
        <taxon>Rickenella</taxon>
    </lineage>
</organism>
<dbReference type="InterPro" id="IPR026749">
    <property type="entry name" value="Tmem135"/>
</dbReference>
<reference evidence="3 4" key="1">
    <citation type="submission" date="2018-06" db="EMBL/GenBank/DDBJ databases">
        <title>A transcriptomic atlas of mushroom development highlights an independent origin of complex multicellularity.</title>
        <authorList>
            <consortium name="DOE Joint Genome Institute"/>
            <person name="Krizsan K."/>
            <person name="Almasi E."/>
            <person name="Merenyi Z."/>
            <person name="Sahu N."/>
            <person name="Viragh M."/>
            <person name="Koszo T."/>
            <person name="Mondo S."/>
            <person name="Kiss B."/>
            <person name="Balint B."/>
            <person name="Kues U."/>
            <person name="Barry K."/>
            <person name="Hegedus J.C."/>
            <person name="Henrissat B."/>
            <person name="Johnson J."/>
            <person name="Lipzen A."/>
            <person name="Ohm R."/>
            <person name="Nagy I."/>
            <person name="Pangilinan J."/>
            <person name="Yan J."/>
            <person name="Xiong Y."/>
            <person name="Grigoriev I.V."/>
            <person name="Hibbett D.S."/>
            <person name="Nagy L.G."/>
        </authorList>
    </citation>
    <scope>NUCLEOTIDE SEQUENCE [LARGE SCALE GENOMIC DNA]</scope>
    <source>
        <strain evidence="3 4">SZMC22713</strain>
    </source>
</reference>
<dbReference type="PANTHER" id="PTHR12459:SF6">
    <property type="entry name" value="GB|AAD46013.1"/>
    <property type="match status" value="1"/>
</dbReference>
<dbReference type="PANTHER" id="PTHR12459">
    <property type="entry name" value="TRANSMEMBRANE PROTEIN 135-RELATED"/>
    <property type="match status" value="1"/>
</dbReference>
<proteinExistence type="predicted"/>
<dbReference type="VEuPathDB" id="FungiDB:BD410DRAFT_737380"/>